<dbReference type="AlphaFoldDB" id="A0A1W5DAK8"/>
<dbReference type="PANTHER" id="PTHR21483">
    <property type="entry name" value="RNA POLYMERASE II-ASSOCIATED PROTEIN 1"/>
    <property type="match status" value="1"/>
</dbReference>
<proteinExistence type="inferred from homology"/>
<feature type="region of interest" description="Disordered" evidence="2">
    <location>
        <begin position="1"/>
        <end position="150"/>
    </location>
</feature>
<name>A0A1W5DAK8_9LECA</name>
<reference evidence="6" key="1">
    <citation type="submission" date="2017-03" db="EMBL/GenBank/DDBJ databases">
        <authorList>
            <person name="Sharma R."/>
            <person name="Thines M."/>
        </authorList>
    </citation>
    <scope>NUCLEOTIDE SEQUENCE [LARGE SCALE GENOMIC DNA]</scope>
</reference>
<dbReference type="Pfam" id="PF08620">
    <property type="entry name" value="RPAP1_C"/>
    <property type="match status" value="1"/>
</dbReference>
<accession>A0A1W5DAK8</accession>
<feature type="domain" description="RPAP1 N-terminal" evidence="4">
    <location>
        <begin position="134"/>
        <end position="179"/>
    </location>
</feature>
<feature type="domain" description="RPAP1 C-terminal" evidence="3">
    <location>
        <begin position="328"/>
        <end position="395"/>
    </location>
</feature>
<evidence type="ECO:0000256" key="2">
    <source>
        <dbReference type="SAM" id="MobiDB-lite"/>
    </source>
</evidence>
<evidence type="ECO:0000313" key="6">
    <source>
        <dbReference type="Proteomes" id="UP000192927"/>
    </source>
</evidence>
<dbReference type="Pfam" id="PF08621">
    <property type="entry name" value="RPAP1_N"/>
    <property type="match status" value="1"/>
</dbReference>
<feature type="compositionally biased region" description="Basic residues" evidence="2">
    <location>
        <begin position="69"/>
        <end position="82"/>
    </location>
</feature>
<comment type="similarity">
    <text evidence="1">Belongs to the RPAP1 family.</text>
</comment>
<organism evidence="5 6">
    <name type="scientific">Lasallia pustulata</name>
    <dbReference type="NCBI Taxonomy" id="136370"/>
    <lineage>
        <taxon>Eukaryota</taxon>
        <taxon>Fungi</taxon>
        <taxon>Dikarya</taxon>
        <taxon>Ascomycota</taxon>
        <taxon>Pezizomycotina</taxon>
        <taxon>Lecanoromycetes</taxon>
        <taxon>OSLEUM clade</taxon>
        <taxon>Umbilicariomycetidae</taxon>
        <taxon>Umbilicariales</taxon>
        <taxon>Umbilicariaceae</taxon>
        <taxon>Lasallia</taxon>
    </lineage>
</organism>
<dbReference type="GO" id="GO:0006366">
    <property type="term" value="P:transcription by RNA polymerase II"/>
    <property type="evidence" value="ECO:0007669"/>
    <property type="project" value="InterPro"/>
</dbReference>
<evidence type="ECO:0000259" key="3">
    <source>
        <dbReference type="Pfam" id="PF08620"/>
    </source>
</evidence>
<dbReference type="InterPro" id="IPR013929">
    <property type="entry name" value="RPAP1_C"/>
</dbReference>
<protein>
    <submittedName>
        <fullName evidence="5">Transcription factor protein</fullName>
    </submittedName>
</protein>
<feature type="compositionally biased region" description="Basic and acidic residues" evidence="2">
    <location>
        <begin position="130"/>
        <end position="150"/>
    </location>
</feature>
<dbReference type="PANTHER" id="PTHR21483:SF18">
    <property type="entry name" value="RNA POLYMERASE II-ASSOCIATED PROTEIN 1"/>
    <property type="match status" value="1"/>
</dbReference>
<evidence type="ECO:0000313" key="5">
    <source>
        <dbReference type="EMBL" id="SLM40183.1"/>
    </source>
</evidence>
<dbReference type="InterPro" id="IPR039913">
    <property type="entry name" value="RPAP1/Rba50"/>
</dbReference>
<dbReference type="InterPro" id="IPR013930">
    <property type="entry name" value="RPAP1_N"/>
</dbReference>
<evidence type="ECO:0000256" key="1">
    <source>
        <dbReference type="ARBA" id="ARBA00009953"/>
    </source>
</evidence>
<feature type="region of interest" description="Disordered" evidence="2">
    <location>
        <begin position="180"/>
        <end position="238"/>
    </location>
</feature>
<dbReference type="Proteomes" id="UP000192927">
    <property type="component" value="Unassembled WGS sequence"/>
</dbReference>
<evidence type="ECO:0000259" key="4">
    <source>
        <dbReference type="Pfam" id="PF08621"/>
    </source>
</evidence>
<dbReference type="EMBL" id="FWEW01003636">
    <property type="protein sequence ID" value="SLM40183.1"/>
    <property type="molecule type" value="Genomic_DNA"/>
</dbReference>
<feature type="compositionally biased region" description="Polar residues" evidence="2">
    <location>
        <begin position="48"/>
        <end position="66"/>
    </location>
</feature>
<sequence length="461" mass="49938">MALRGQRFHLDLSSDEDGDEHETGTNRLRTPAPALHLAYVGDIKERPPSSNTKTPSAPRPSNSTTGFPAHRKRPGSAQRRGKGSASTSQLHDGRTPQEPQAIASGRVGTRRNDQVLGGEPLVEVGSSCEDAERKRIDEENRKRMAEMSPDEIARERQELLAGLSPSLIERLLRKANIDEGRTDVGTEPSLLDTDEPTEPMKNPASTKKVTFKSPPEDVGLGGVPPNMPNKPTSDPDAAPLVPPPNLQPASSLAALLPAPTIHFPHPPQPPPLDPSDPDFLSNLHSKYFPAFPIDPSKLAWMAPLPTPDSTADLSSPYHPAQPSLAASSIRFSFRGDLLPPNLSRQLPSNTGLHHHSDAPEAAGYTIPELAHLSRSAFPAQRCVAYQTLGRILYRLGIGTFGDEEEELAQGLWKCVEEGRVLDTLLTEAGRGEGEGTRSCRITAMEAVWLWRKGGGKRVKAT</sequence>
<keyword evidence="6" id="KW-1185">Reference proteome</keyword>